<dbReference type="EMBL" id="HG994587">
    <property type="protein sequence ID" value="CAF3012565.1"/>
    <property type="molecule type" value="Genomic_DNA"/>
</dbReference>
<keyword evidence="2" id="KW-1185">Reference proteome</keyword>
<organism evidence="1 2">
    <name type="scientific">Lepeophtheirus salmonis</name>
    <name type="common">Salmon louse</name>
    <name type="synonym">Caligus salmonis</name>
    <dbReference type="NCBI Taxonomy" id="72036"/>
    <lineage>
        <taxon>Eukaryota</taxon>
        <taxon>Metazoa</taxon>
        <taxon>Ecdysozoa</taxon>
        <taxon>Arthropoda</taxon>
        <taxon>Crustacea</taxon>
        <taxon>Multicrustacea</taxon>
        <taxon>Hexanauplia</taxon>
        <taxon>Copepoda</taxon>
        <taxon>Siphonostomatoida</taxon>
        <taxon>Caligidae</taxon>
        <taxon>Lepeophtheirus</taxon>
    </lineage>
</organism>
<evidence type="ECO:0000313" key="1">
    <source>
        <dbReference type="EMBL" id="CAF3012565.1"/>
    </source>
</evidence>
<reference evidence="1" key="1">
    <citation type="submission" date="2021-02" db="EMBL/GenBank/DDBJ databases">
        <authorList>
            <person name="Bekaert M."/>
        </authorList>
    </citation>
    <scope>NUCLEOTIDE SEQUENCE</scope>
    <source>
        <strain evidence="1">IoA-00</strain>
    </source>
</reference>
<gene>
    <name evidence="1" type="ORF">LSAA_14477</name>
</gene>
<proteinExistence type="predicted"/>
<evidence type="ECO:0000313" key="2">
    <source>
        <dbReference type="Proteomes" id="UP000675881"/>
    </source>
</evidence>
<sequence length="127" mass="14770">MIIITLLDLTINRKKIFYFASVSFHSLEYSIKHINNSDSLSKTNNIYSYLIFSQVAKQRRADNQTQRGGKECVTSLLIKMDSRLGYEHLQASSSWTKKPFMKTRRRALSFNSMNIETKIRQISENPS</sequence>
<dbReference type="Proteomes" id="UP000675881">
    <property type="component" value="Chromosome 8"/>
</dbReference>
<dbReference type="AlphaFoldDB" id="A0A7R8D605"/>
<protein>
    <submittedName>
        <fullName evidence="1">(salmon louse) hypothetical protein</fullName>
    </submittedName>
</protein>
<accession>A0A7R8D605</accession>
<name>A0A7R8D605_LEPSM</name>